<dbReference type="EMBL" id="JBEPAZ010000054">
    <property type="protein sequence ID" value="MER6433222.1"/>
    <property type="molecule type" value="Genomic_DNA"/>
</dbReference>
<dbReference type="SUPFAM" id="SSF46785">
    <property type="entry name" value="Winged helix' DNA-binding domain"/>
    <property type="match status" value="1"/>
</dbReference>
<evidence type="ECO:0008006" key="4">
    <source>
        <dbReference type="Google" id="ProtNLM"/>
    </source>
</evidence>
<feature type="region of interest" description="Disordered" evidence="1">
    <location>
        <begin position="127"/>
        <end position="147"/>
    </location>
</feature>
<dbReference type="Proteomes" id="UP001470023">
    <property type="component" value="Unassembled WGS sequence"/>
</dbReference>
<sequence>MVNAISLPRKARKGASTPPAGAASPPAILRWTKPTLLVVMLLIERHLADPESESWGFDVAKATGLQAATAYPILRRLERAGWLLSRDEETNERAANGRATPPRTYFRINPPQLGVIRQELAEYEARQRSAGATLPGMSSRATATGAG</sequence>
<organism evidence="2 3">
    <name type="scientific">Streptomyces sp. 900105245</name>
    <dbReference type="NCBI Taxonomy" id="3154379"/>
    <lineage>
        <taxon>Bacteria</taxon>
        <taxon>Bacillati</taxon>
        <taxon>Actinomycetota</taxon>
        <taxon>Actinomycetes</taxon>
        <taxon>Kitasatosporales</taxon>
        <taxon>Streptomycetaceae</taxon>
        <taxon>Streptomyces</taxon>
    </lineage>
</organism>
<protein>
    <recommendedName>
        <fullName evidence="4">PadR family transcriptional regulator</fullName>
    </recommendedName>
</protein>
<dbReference type="InterPro" id="IPR036390">
    <property type="entry name" value="WH_DNA-bd_sf"/>
</dbReference>
<accession>A0ABV1UI36</accession>
<proteinExistence type="predicted"/>
<comment type="caution">
    <text evidence="2">The sequence shown here is derived from an EMBL/GenBank/DDBJ whole genome shotgun (WGS) entry which is preliminary data.</text>
</comment>
<reference evidence="2 3" key="1">
    <citation type="submission" date="2024-06" db="EMBL/GenBank/DDBJ databases">
        <title>The Natural Products Discovery Center: Release of the First 8490 Sequenced Strains for Exploring Actinobacteria Biosynthetic Diversity.</title>
        <authorList>
            <person name="Kalkreuter E."/>
            <person name="Kautsar S.A."/>
            <person name="Yang D."/>
            <person name="Bader C.D."/>
            <person name="Teijaro C.N."/>
            <person name="Fluegel L."/>
            <person name="Davis C.M."/>
            <person name="Simpson J.R."/>
            <person name="Lauterbach L."/>
            <person name="Steele A.D."/>
            <person name="Gui C."/>
            <person name="Meng S."/>
            <person name="Li G."/>
            <person name="Viehrig K."/>
            <person name="Ye F."/>
            <person name="Su P."/>
            <person name="Kiefer A.F."/>
            <person name="Nichols A."/>
            <person name="Cepeda A.J."/>
            <person name="Yan W."/>
            <person name="Fan B."/>
            <person name="Jiang Y."/>
            <person name="Adhikari A."/>
            <person name="Zheng C.-J."/>
            <person name="Schuster L."/>
            <person name="Cowan T.M."/>
            <person name="Smanski M.J."/>
            <person name="Chevrette M.G."/>
            <person name="De Carvalho L.P.S."/>
            <person name="Shen B."/>
        </authorList>
    </citation>
    <scope>NUCLEOTIDE SEQUENCE [LARGE SCALE GENOMIC DNA]</scope>
    <source>
        <strain evidence="2 3">NPDC001166</strain>
    </source>
</reference>
<dbReference type="RefSeq" id="WP_352065477.1">
    <property type="nucleotide sequence ID" value="NZ_JBEPAZ010000054.1"/>
</dbReference>
<evidence type="ECO:0000313" key="3">
    <source>
        <dbReference type="Proteomes" id="UP001470023"/>
    </source>
</evidence>
<keyword evidence="3" id="KW-1185">Reference proteome</keyword>
<dbReference type="InterPro" id="IPR036388">
    <property type="entry name" value="WH-like_DNA-bd_sf"/>
</dbReference>
<feature type="region of interest" description="Disordered" evidence="1">
    <location>
        <begin position="1"/>
        <end position="26"/>
    </location>
</feature>
<evidence type="ECO:0000313" key="2">
    <source>
        <dbReference type="EMBL" id="MER6433222.1"/>
    </source>
</evidence>
<feature type="compositionally biased region" description="Low complexity" evidence="1">
    <location>
        <begin position="14"/>
        <end position="26"/>
    </location>
</feature>
<gene>
    <name evidence="2" type="ORF">ABT272_36690</name>
</gene>
<evidence type="ECO:0000256" key="1">
    <source>
        <dbReference type="SAM" id="MobiDB-lite"/>
    </source>
</evidence>
<dbReference type="Gene3D" id="1.10.10.10">
    <property type="entry name" value="Winged helix-like DNA-binding domain superfamily/Winged helix DNA-binding domain"/>
    <property type="match status" value="1"/>
</dbReference>
<name>A0ABV1UI36_9ACTN</name>